<protein>
    <submittedName>
        <fullName evidence="2">Uncharacterized protein</fullName>
    </submittedName>
</protein>
<keyword evidence="1" id="KW-1133">Transmembrane helix</keyword>
<dbReference type="RefSeq" id="WP_021595936.1">
    <property type="nucleotide sequence ID" value="NZ_CP083237.1"/>
</dbReference>
<keyword evidence="3" id="KW-1185">Reference proteome</keyword>
<dbReference type="InParanoid" id="A0A1I4XRV2"/>
<name>A0A1I4XRV2_9ACTN</name>
<keyword evidence="1" id="KW-0812">Transmembrane</keyword>
<feature type="transmembrane region" description="Helical" evidence="1">
    <location>
        <begin position="6"/>
        <end position="26"/>
    </location>
</feature>
<dbReference type="STRING" id="1993.SAMN04489713_101968"/>
<gene>
    <name evidence="2" type="ORF">SAMN04489713_101968</name>
</gene>
<dbReference type="NCBIfam" id="NF040918">
    <property type="entry name" value="LPFR_fam"/>
    <property type="match status" value="1"/>
</dbReference>
<dbReference type="Proteomes" id="UP000183413">
    <property type="component" value="Unassembled WGS sequence"/>
</dbReference>
<keyword evidence="1" id="KW-0472">Membrane</keyword>
<dbReference type="InterPro" id="IPR049849">
    <property type="entry name" value="LPFR_strepto"/>
</dbReference>
<dbReference type="EMBL" id="FOVH01000001">
    <property type="protein sequence ID" value="SFN28000.1"/>
    <property type="molecule type" value="Genomic_DNA"/>
</dbReference>
<dbReference type="GeneID" id="99656809"/>
<evidence type="ECO:0000256" key="1">
    <source>
        <dbReference type="SAM" id="Phobius"/>
    </source>
</evidence>
<proteinExistence type="predicted"/>
<accession>A0A1I4XRV2</accession>
<sequence length="45" mass="5028">MRRISAALSAIVGTIVSIVTLPFRVLQRLLTPSRGRPARTRRRAL</sequence>
<reference evidence="2 3" key="1">
    <citation type="submission" date="2016-10" db="EMBL/GenBank/DDBJ databases">
        <authorList>
            <person name="de Groot N.N."/>
        </authorList>
    </citation>
    <scope>NUCLEOTIDE SEQUENCE [LARGE SCALE GENOMIC DNA]</scope>
    <source>
        <strain evidence="2 3">DSM 43067</strain>
    </source>
</reference>
<evidence type="ECO:0000313" key="3">
    <source>
        <dbReference type="Proteomes" id="UP000183413"/>
    </source>
</evidence>
<evidence type="ECO:0000313" key="2">
    <source>
        <dbReference type="EMBL" id="SFN28000.1"/>
    </source>
</evidence>
<organism evidence="2 3">
    <name type="scientific">Actinomadura madurae</name>
    <dbReference type="NCBI Taxonomy" id="1993"/>
    <lineage>
        <taxon>Bacteria</taxon>
        <taxon>Bacillati</taxon>
        <taxon>Actinomycetota</taxon>
        <taxon>Actinomycetes</taxon>
        <taxon>Streptosporangiales</taxon>
        <taxon>Thermomonosporaceae</taxon>
        <taxon>Actinomadura</taxon>
    </lineage>
</organism>
<dbReference type="AlphaFoldDB" id="A0A1I4XRV2"/>